<dbReference type="Gene3D" id="3.40.50.1000">
    <property type="entry name" value="HAD superfamily/HAD-like"/>
    <property type="match status" value="1"/>
</dbReference>
<dbReference type="PANTHER" id="PTHR17901:SF14">
    <property type="entry name" value="MAGNESIUM-DEPENDENT PHOSPHATASE 1"/>
    <property type="match status" value="1"/>
</dbReference>
<dbReference type="Pfam" id="PF12689">
    <property type="entry name" value="Acid_PPase"/>
    <property type="match status" value="1"/>
</dbReference>
<organism evidence="1 2">
    <name type="scientific">Crepidotus variabilis</name>
    <dbReference type="NCBI Taxonomy" id="179855"/>
    <lineage>
        <taxon>Eukaryota</taxon>
        <taxon>Fungi</taxon>
        <taxon>Dikarya</taxon>
        <taxon>Basidiomycota</taxon>
        <taxon>Agaricomycotina</taxon>
        <taxon>Agaricomycetes</taxon>
        <taxon>Agaricomycetidae</taxon>
        <taxon>Agaricales</taxon>
        <taxon>Agaricineae</taxon>
        <taxon>Crepidotaceae</taxon>
        <taxon>Crepidotus</taxon>
    </lineage>
</organism>
<dbReference type="Proteomes" id="UP000807306">
    <property type="component" value="Unassembled WGS sequence"/>
</dbReference>
<dbReference type="AlphaFoldDB" id="A0A9P6E8W3"/>
<reference evidence="1" key="1">
    <citation type="submission" date="2020-11" db="EMBL/GenBank/DDBJ databases">
        <authorList>
            <consortium name="DOE Joint Genome Institute"/>
            <person name="Ahrendt S."/>
            <person name="Riley R."/>
            <person name="Andreopoulos W."/>
            <person name="Labutti K."/>
            <person name="Pangilinan J."/>
            <person name="Ruiz-Duenas F.J."/>
            <person name="Barrasa J.M."/>
            <person name="Sanchez-Garcia M."/>
            <person name="Camarero S."/>
            <person name="Miyauchi S."/>
            <person name="Serrano A."/>
            <person name="Linde D."/>
            <person name="Babiker R."/>
            <person name="Drula E."/>
            <person name="Ayuso-Fernandez I."/>
            <person name="Pacheco R."/>
            <person name="Padilla G."/>
            <person name="Ferreira P."/>
            <person name="Barriuso J."/>
            <person name="Kellner H."/>
            <person name="Castanera R."/>
            <person name="Alfaro M."/>
            <person name="Ramirez L."/>
            <person name="Pisabarro A.G."/>
            <person name="Kuo A."/>
            <person name="Tritt A."/>
            <person name="Lipzen A."/>
            <person name="He G."/>
            <person name="Yan M."/>
            <person name="Ng V."/>
            <person name="Cullen D."/>
            <person name="Martin F."/>
            <person name="Rosso M.-N."/>
            <person name="Henrissat B."/>
            <person name="Hibbett D."/>
            <person name="Martinez A.T."/>
            <person name="Grigoriev I.V."/>
        </authorList>
    </citation>
    <scope>NUCLEOTIDE SEQUENCE</scope>
    <source>
        <strain evidence="1">CBS 506.95</strain>
    </source>
</reference>
<accession>A0A9P6E8W3</accession>
<dbReference type="PANTHER" id="PTHR17901">
    <property type="entry name" value="MAGNESIUM-DEPENDENT PHOSPHATASE 1 MDP1"/>
    <property type="match status" value="1"/>
</dbReference>
<gene>
    <name evidence="1" type="ORF">CPB83DRAFT_860862</name>
</gene>
<sequence>MAYPTVVALDTDGTIWENYLDSKRWGKGARAQVKIEDNIDRVDRRLLRDKTNHAFWIRIHNEISMVVTDILKHGAKLAIVSRNPSKALSDRALYYFKTINPKDNKEYGIIHLVNYDEVKNETKILPFNRIHGWSKSDYQDMLMFDDEAFNNCVRIHLGVSFQFIRDKKKGLTWASYQEGLKAWRRSKNLSIAPSPGFVPRRELIGFSGLPTYWINLVNRREGTVETKVPYRWGFALYVADNIEIAKYFSGWNGNFVPDVKSYVCEVWTKDYDAWMRLNKIWVPEHSGALMQMNNMHWSAEQTGKNQEDRDHTIATNWHVYAPYVLFSQHHWMKGMPGQPKQRWPEMVVYTQIQRSLIEIVQLSTDALKKVANHQPHPFHRQFKTWHITAPPPTRQEFLKYGEKDVYKLSA</sequence>
<comment type="caution">
    <text evidence="1">The sequence shown here is derived from an EMBL/GenBank/DDBJ whole genome shotgun (WGS) entry which is preliminary data.</text>
</comment>
<evidence type="ECO:0000313" key="2">
    <source>
        <dbReference type="Proteomes" id="UP000807306"/>
    </source>
</evidence>
<protein>
    <submittedName>
        <fullName evidence="1">Acid phosphatase-domain-containing protein</fullName>
    </submittedName>
</protein>
<proteinExistence type="predicted"/>
<evidence type="ECO:0000313" key="1">
    <source>
        <dbReference type="EMBL" id="KAF9524654.1"/>
    </source>
</evidence>
<dbReference type="OrthoDB" id="2865258at2759"/>
<dbReference type="InterPro" id="IPR023214">
    <property type="entry name" value="HAD_sf"/>
</dbReference>
<dbReference type="GO" id="GO:0003993">
    <property type="term" value="F:acid phosphatase activity"/>
    <property type="evidence" value="ECO:0007669"/>
    <property type="project" value="TreeGrafter"/>
</dbReference>
<name>A0A9P6E8W3_9AGAR</name>
<dbReference type="InterPro" id="IPR036412">
    <property type="entry name" value="HAD-like_sf"/>
</dbReference>
<dbReference type="SUPFAM" id="SSF56784">
    <property type="entry name" value="HAD-like"/>
    <property type="match status" value="1"/>
</dbReference>
<dbReference type="EMBL" id="MU157895">
    <property type="protein sequence ID" value="KAF9524654.1"/>
    <property type="molecule type" value="Genomic_DNA"/>
</dbReference>
<dbReference type="InterPro" id="IPR010036">
    <property type="entry name" value="MDP_1_eu_arc"/>
</dbReference>
<keyword evidence="2" id="KW-1185">Reference proteome</keyword>